<keyword evidence="1" id="KW-0175">Coiled coil</keyword>
<proteinExistence type="predicted"/>
<protein>
    <submittedName>
        <fullName evidence="2">Uncharacterized protein</fullName>
    </submittedName>
</protein>
<sequence>MESVSTVPEETEMKEQLSKIEIRRLKDRIRRRRTILRRKCELEALNWEIQELSKQVESLRSKGGADTPTLAWKATASRQIRALQRLADERRNLRQEVRKQAVLIHDMSNVLHNKLQESVESNSPRLEQSKSPLIQQYVRELPGIYKQTASVFQMCTMNSSHHSSIIQTTRETQDGTEFFQSCGRVLMPFGYHQTRSFLWRLAVLAYRHENRKIYSVGDPENTLAVRFRVKGSYADNKTASMTVHYAMRRYEEADRTVLVWRSLTEGEGVFWGMHMDETGWCIVRASPTDASTVVETCSRLVPMHLSSDRNLTDQFTAVVLKAAEQRLLLESKTARRREVCNVNHATRKALINRQLKRRLVPEATQLWLKTAIAGKSTLISDLIALIELQLRTASWITVQSSGLYDNVFLQPTDELLYAMYSHELDQVYAQTDTVFSYCGMDLKEETSSFQHTALMTNGDTVSMQFGRKQ</sequence>
<accession>A0AAD9G0R0</accession>
<keyword evidence="3" id="KW-1185">Reference proteome</keyword>
<evidence type="ECO:0000313" key="3">
    <source>
        <dbReference type="Proteomes" id="UP001259832"/>
    </source>
</evidence>
<evidence type="ECO:0000313" key="2">
    <source>
        <dbReference type="EMBL" id="KAK1929560.1"/>
    </source>
</evidence>
<gene>
    <name evidence="2" type="ORF">P3T76_014958</name>
</gene>
<evidence type="ECO:0000256" key="1">
    <source>
        <dbReference type="SAM" id="Coils"/>
    </source>
</evidence>
<name>A0AAD9G0R0_9STRA</name>
<dbReference type="AlphaFoldDB" id="A0AAD9G0R0"/>
<comment type="caution">
    <text evidence="2">The sequence shown here is derived from an EMBL/GenBank/DDBJ whole genome shotgun (WGS) entry which is preliminary data.</text>
</comment>
<dbReference type="Proteomes" id="UP001259832">
    <property type="component" value="Unassembled WGS sequence"/>
</dbReference>
<feature type="coiled-coil region" evidence="1">
    <location>
        <begin position="35"/>
        <end position="103"/>
    </location>
</feature>
<organism evidence="2 3">
    <name type="scientific">Phytophthora citrophthora</name>
    <dbReference type="NCBI Taxonomy" id="4793"/>
    <lineage>
        <taxon>Eukaryota</taxon>
        <taxon>Sar</taxon>
        <taxon>Stramenopiles</taxon>
        <taxon>Oomycota</taxon>
        <taxon>Peronosporomycetes</taxon>
        <taxon>Peronosporales</taxon>
        <taxon>Peronosporaceae</taxon>
        <taxon>Phytophthora</taxon>
    </lineage>
</organism>
<dbReference type="EMBL" id="JASMQC010000047">
    <property type="protein sequence ID" value="KAK1929560.1"/>
    <property type="molecule type" value="Genomic_DNA"/>
</dbReference>
<reference evidence="2" key="1">
    <citation type="submission" date="2023-08" db="EMBL/GenBank/DDBJ databases">
        <title>Reference Genome Resource for the Citrus Pathogen Phytophthora citrophthora.</title>
        <authorList>
            <person name="Moller H."/>
            <person name="Coetzee B."/>
            <person name="Rose L.J."/>
            <person name="Van Niekerk J.M."/>
        </authorList>
    </citation>
    <scope>NUCLEOTIDE SEQUENCE</scope>
    <source>
        <strain evidence="2">STE-U-9442</strain>
    </source>
</reference>